<evidence type="ECO:0000256" key="10">
    <source>
        <dbReference type="RuleBase" id="RU364129"/>
    </source>
</evidence>
<evidence type="ECO:0000256" key="1">
    <source>
        <dbReference type="ARBA" id="ARBA00004123"/>
    </source>
</evidence>
<dbReference type="Proteomes" id="UP000014074">
    <property type="component" value="Unassembled WGS sequence"/>
</dbReference>
<keyword evidence="6 10" id="KW-0010">Activator</keyword>
<evidence type="ECO:0000256" key="8">
    <source>
        <dbReference type="ARBA" id="ARBA00023242"/>
    </source>
</evidence>
<keyword evidence="12" id="KW-1185">Reference proteome</keyword>
<evidence type="ECO:0000313" key="12">
    <source>
        <dbReference type="Proteomes" id="UP000014074"/>
    </source>
</evidence>
<keyword evidence="8 10" id="KW-0539">Nucleus</keyword>
<evidence type="ECO:0000313" key="11">
    <source>
        <dbReference type="EMBL" id="EON95910.1"/>
    </source>
</evidence>
<comment type="function">
    <text evidence="9 10">Component of the Mediator complex, a coactivator involved in the regulated transcription of nearly all RNA polymerase II-dependent genes. Mediator functions as a bridge to convey information from gene-specific regulatory proteins to the basal RNA polymerase II transcription machinery. Mediator is recruited to promoters by direct interactions with regulatory proteins and serves as a scaffold for the assembly of a functional preinitiation complex with RNA polymerase II and the general transcription factors.</text>
</comment>
<accession>R8B9C2</accession>
<name>R8B9C2_PHAM7</name>
<comment type="subcellular location">
    <subcellularLocation>
        <location evidence="1 10">Nucleus</location>
    </subcellularLocation>
</comment>
<evidence type="ECO:0000256" key="7">
    <source>
        <dbReference type="ARBA" id="ARBA00023163"/>
    </source>
</evidence>
<evidence type="ECO:0000256" key="9">
    <source>
        <dbReference type="ARBA" id="ARBA00025687"/>
    </source>
</evidence>
<keyword evidence="7 10" id="KW-0804">Transcription</keyword>
<gene>
    <name evidence="11" type="ORF">UCRPA7_8597</name>
</gene>
<comment type="similarity">
    <text evidence="2 10">Belongs to the Mediator complex subunit 31 family.</text>
</comment>
<evidence type="ECO:0000256" key="2">
    <source>
        <dbReference type="ARBA" id="ARBA00006378"/>
    </source>
</evidence>
<dbReference type="HOGENOM" id="CLU_071681_4_1_1"/>
<dbReference type="EMBL" id="KB933367">
    <property type="protein sequence ID" value="EON95910.1"/>
    <property type="molecule type" value="Genomic_DNA"/>
</dbReference>
<dbReference type="InterPro" id="IPR038089">
    <property type="entry name" value="Med31_sf"/>
</dbReference>
<reference evidence="12" key="1">
    <citation type="journal article" date="2013" name="Genome Announc.">
        <title>Draft genome sequence of the ascomycete Phaeoacremonium aleophilum strain UCR-PA7, a causal agent of the esca disease complex in grapevines.</title>
        <authorList>
            <person name="Blanco-Ulate B."/>
            <person name="Rolshausen P."/>
            <person name="Cantu D."/>
        </authorList>
    </citation>
    <scope>NUCLEOTIDE SEQUENCE [LARGE SCALE GENOMIC DNA]</scope>
    <source>
        <strain evidence="12">UCR-PA7</strain>
    </source>
</reference>
<dbReference type="GO" id="GO:0003712">
    <property type="term" value="F:transcription coregulator activity"/>
    <property type="evidence" value="ECO:0007669"/>
    <property type="project" value="InterPro"/>
</dbReference>
<dbReference type="RefSeq" id="XP_007919300.1">
    <property type="nucleotide sequence ID" value="XM_007921109.1"/>
</dbReference>
<proteinExistence type="inferred from homology"/>
<dbReference type="eggNOG" id="KOG4086">
    <property type="taxonomic scope" value="Eukaryota"/>
</dbReference>
<dbReference type="OrthoDB" id="10257739at2759"/>
<sequence length="120" mass="13954">MASPSAPPNPLSGDDEPKYGGYTRFEIELEFVQSLANPMYLNHLAAHKFFQQPAFVEYLKYLQYWSKPPYLKYLTYPGPTLKNLELLQQERFRQDIISPELVNALMQEGLKASVDWHKES</sequence>
<dbReference type="PANTHER" id="PTHR13186">
    <property type="entry name" value="MEDIATOR OF RNA POLYMERASE II TRANSCRIPTION SUBUNIT 31"/>
    <property type="match status" value="1"/>
</dbReference>
<dbReference type="InterPro" id="IPR008831">
    <property type="entry name" value="Mediator_Med31"/>
</dbReference>
<evidence type="ECO:0000256" key="3">
    <source>
        <dbReference type="ARBA" id="ARBA00011837"/>
    </source>
</evidence>
<dbReference type="Gene3D" id="1.10.10.1340">
    <property type="entry name" value="Mediator of RNA polymerase II, submodule Med31 (Soh1)"/>
    <property type="match status" value="1"/>
</dbReference>
<dbReference type="Pfam" id="PF05669">
    <property type="entry name" value="Med31"/>
    <property type="match status" value="1"/>
</dbReference>
<evidence type="ECO:0000256" key="5">
    <source>
        <dbReference type="ARBA" id="ARBA00023015"/>
    </source>
</evidence>
<evidence type="ECO:0000256" key="4">
    <source>
        <dbReference type="ARBA" id="ARBA00019660"/>
    </source>
</evidence>
<dbReference type="GO" id="GO:0016592">
    <property type="term" value="C:mediator complex"/>
    <property type="evidence" value="ECO:0007669"/>
    <property type="project" value="InterPro"/>
</dbReference>
<dbReference type="GeneID" id="19329463"/>
<protein>
    <recommendedName>
        <fullName evidence="4 10">Mediator of RNA polymerase II transcription subunit 31</fullName>
    </recommendedName>
</protein>
<dbReference type="FunFam" id="1.10.10.1340:FF:000002">
    <property type="entry name" value="Mediator of RNA polymerase II transcription subunit 31"/>
    <property type="match status" value="1"/>
</dbReference>
<dbReference type="GO" id="GO:0006355">
    <property type="term" value="P:regulation of DNA-templated transcription"/>
    <property type="evidence" value="ECO:0007669"/>
    <property type="project" value="InterPro"/>
</dbReference>
<comment type="subunit">
    <text evidence="3 10">Component of the Mediator complex.</text>
</comment>
<dbReference type="AlphaFoldDB" id="R8B9C2"/>
<evidence type="ECO:0000256" key="6">
    <source>
        <dbReference type="ARBA" id="ARBA00023159"/>
    </source>
</evidence>
<organism evidence="11 12">
    <name type="scientific">Phaeoacremonium minimum (strain UCR-PA7)</name>
    <name type="common">Esca disease fungus</name>
    <name type="synonym">Togninia minima</name>
    <dbReference type="NCBI Taxonomy" id="1286976"/>
    <lineage>
        <taxon>Eukaryota</taxon>
        <taxon>Fungi</taxon>
        <taxon>Dikarya</taxon>
        <taxon>Ascomycota</taxon>
        <taxon>Pezizomycotina</taxon>
        <taxon>Sordariomycetes</taxon>
        <taxon>Sordariomycetidae</taxon>
        <taxon>Togniniales</taxon>
        <taxon>Togniniaceae</taxon>
        <taxon>Phaeoacremonium</taxon>
    </lineage>
</organism>
<dbReference type="KEGG" id="tmn:UCRPA7_8597"/>
<keyword evidence="5 10" id="KW-0805">Transcription regulation</keyword>